<dbReference type="InterPro" id="IPR020339">
    <property type="entry name" value="C20orf85-like"/>
</dbReference>
<proteinExistence type="predicted"/>
<comment type="caution">
    <text evidence="2">The sequence shown here is derived from an EMBL/GenBank/DDBJ whole genome shotgun (WGS) entry which is preliminary data.</text>
</comment>
<dbReference type="PANTHER" id="PTHR31909:SF2">
    <property type="entry name" value="RIKEN CDNA 2410004P03 GENE"/>
    <property type="match status" value="1"/>
</dbReference>
<accession>A0A7J7ENY0</accession>
<keyword evidence="3" id="KW-1185">Reference proteome</keyword>
<dbReference type="EMBL" id="JACDTQ010002593">
    <property type="protein sequence ID" value="KAF5917304.1"/>
    <property type="molecule type" value="Genomic_DNA"/>
</dbReference>
<evidence type="ECO:0000313" key="2">
    <source>
        <dbReference type="EMBL" id="KAF5917304.1"/>
    </source>
</evidence>
<evidence type="ECO:0000256" key="1">
    <source>
        <dbReference type="SAM" id="MobiDB-lite"/>
    </source>
</evidence>
<dbReference type="Pfam" id="PF14945">
    <property type="entry name" value="LLC1"/>
    <property type="match status" value="1"/>
</dbReference>
<evidence type="ECO:0000313" key="3">
    <source>
        <dbReference type="Proteomes" id="UP000551758"/>
    </source>
</evidence>
<dbReference type="PANTHER" id="PTHR31909">
    <property type="entry name" value="CHROMOSOME 20 ORF85 FAMILY MEMBER"/>
    <property type="match status" value="1"/>
</dbReference>
<dbReference type="AlphaFoldDB" id="A0A7J7ENY0"/>
<gene>
    <name evidence="2" type="ORF">HPG69_008376</name>
</gene>
<name>A0A7J7ENY0_DICBM</name>
<sequence length="160" mass="17813">MGSHHIPGLQRTTSAGYRLPSIRPPALVSPTAQGSPVAGRGLAGGHQAPQDPEAKRASLRADNVQQDQLWRELLEAERRSQRRWAQNWSFLKDYDPMGNEKEPAKLPEYVPPFSDTVPNSTNRVVGSRLDTQLGKTLIGMDFFFVEGVRKKKLEGELQPV</sequence>
<feature type="region of interest" description="Disordered" evidence="1">
    <location>
        <begin position="1"/>
        <end position="62"/>
    </location>
</feature>
<dbReference type="Proteomes" id="UP000551758">
    <property type="component" value="Unassembled WGS sequence"/>
</dbReference>
<dbReference type="OrthoDB" id="9972212at2759"/>
<reference evidence="2 3" key="1">
    <citation type="journal article" date="2020" name="Mol. Biol. Evol.">
        <title>Interspecific Gene Flow and the Evolution of Specialization in Black and White Rhinoceros.</title>
        <authorList>
            <person name="Moodley Y."/>
            <person name="Westbury M.V."/>
            <person name="Russo I.M."/>
            <person name="Gopalakrishnan S."/>
            <person name="Rakotoarivelo A."/>
            <person name="Olsen R.A."/>
            <person name="Prost S."/>
            <person name="Tunstall T."/>
            <person name="Ryder O.A."/>
            <person name="Dalen L."/>
            <person name="Bruford M.W."/>
        </authorList>
    </citation>
    <scope>NUCLEOTIDE SEQUENCE [LARGE SCALE GENOMIC DNA]</scope>
    <source>
        <strain evidence="2">SBR-YM</strain>
        <tissue evidence="2">Skin</tissue>
    </source>
</reference>
<protein>
    <submittedName>
        <fullName evidence="2">Uncharacterized protein</fullName>
    </submittedName>
</protein>
<organism evidence="2 3">
    <name type="scientific">Diceros bicornis minor</name>
    <name type="common">South-central black rhinoceros</name>
    <dbReference type="NCBI Taxonomy" id="77932"/>
    <lineage>
        <taxon>Eukaryota</taxon>
        <taxon>Metazoa</taxon>
        <taxon>Chordata</taxon>
        <taxon>Craniata</taxon>
        <taxon>Vertebrata</taxon>
        <taxon>Euteleostomi</taxon>
        <taxon>Mammalia</taxon>
        <taxon>Eutheria</taxon>
        <taxon>Laurasiatheria</taxon>
        <taxon>Perissodactyla</taxon>
        <taxon>Rhinocerotidae</taxon>
        <taxon>Diceros</taxon>
    </lineage>
</organism>